<proteinExistence type="predicted"/>
<dbReference type="AlphaFoldDB" id="A0A392V109"/>
<feature type="non-terminal residue" evidence="1">
    <location>
        <position position="1"/>
    </location>
</feature>
<accession>A0A392V109</accession>
<evidence type="ECO:0000313" key="1">
    <source>
        <dbReference type="EMBL" id="MCI81946.1"/>
    </source>
</evidence>
<keyword evidence="2" id="KW-1185">Reference proteome</keyword>
<comment type="caution">
    <text evidence="1">The sequence shown here is derived from an EMBL/GenBank/DDBJ whole genome shotgun (WGS) entry which is preliminary data.</text>
</comment>
<reference evidence="1 2" key="1">
    <citation type="journal article" date="2018" name="Front. Plant Sci.">
        <title>Red Clover (Trifolium pratense) and Zigzag Clover (T. medium) - A Picture of Genomic Similarities and Differences.</title>
        <authorList>
            <person name="Dluhosova J."/>
            <person name="Istvanek J."/>
            <person name="Nedelnik J."/>
            <person name="Repkova J."/>
        </authorList>
    </citation>
    <scope>NUCLEOTIDE SEQUENCE [LARGE SCALE GENOMIC DNA]</scope>
    <source>
        <strain evidence="2">cv. 10/8</strain>
        <tissue evidence="1">Leaf</tissue>
    </source>
</reference>
<evidence type="ECO:0000313" key="2">
    <source>
        <dbReference type="Proteomes" id="UP000265520"/>
    </source>
</evidence>
<dbReference type="EMBL" id="LXQA011031402">
    <property type="protein sequence ID" value="MCI81946.1"/>
    <property type="molecule type" value="Genomic_DNA"/>
</dbReference>
<organism evidence="1 2">
    <name type="scientific">Trifolium medium</name>
    <dbReference type="NCBI Taxonomy" id="97028"/>
    <lineage>
        <taxon>Eukaryota</taxon>
        <taxon>Viridiplantae</taxon>
        <taxon>Streptophyta</taxon>
        <taxon>Embryophyta</taxon>
        <taxon>Tracheophyta</taxon>
        <taxon>Spermatophyta</taxon>
        <taxon>Magnoliopsida</taxon>
        <taxon>eudicotyledons</taxon>
        <taxon>Gunneridae</taxon>
        <taxon>Pentapetalae</taxon>
        <taxon>rosids</taxon>
        <taxon>fabids</taxon>
        <taxon>Fabales</taxon>
        <taxon>Fabaceae</taxon>
        <taxon>Papilionoideae</taxon>
        <taxon>50 kb inversion clade</taxon>
        <taxon>NPAAA clade</taxon>
        <taxon>Hologalegina</taxon>
        <taxon>IRL clade</taxon>
        <taxon>Trifolieae</taxon>
        <taxon>Trifolium</taxon>
    </lineage>
</organism>
<sequence length="59" mass="6578">PCEQEALIEEEAEMEGALATSLIRKVNKIRKIANNLLLSGVFPEGSRAMTDVHHIWDMA</sequence>
<protein>
    <submittedName>
        <fullName evidence="1">Uncharacterized protein</fullName>
    </submittedName>
</protein>
<name>A0A392V109_9FABA</name>
<dbReference type="Proteomes" id="UP000265520">
    <property type="component" value="Unassembled WGS sequence"/>
</dbReference>